<dbReference type="Gene3D" id="3.40.718.10">
    <property type="entry name" value="Isopropylmalate Dehydrogenase"/>
    <property type="match status" value="1"/>
</dbReference>
<dbReference type="PANTHER" id="PTHR11835:SF42">
    <property type="entry name" value="ISOCITRATE DEHYDROGENASE [NAD] SUBUNIT BETA, MITOCHONDRIAL"/>
    <property type="match status" value="1"/>
</dbReference>
<dbReference type="InterPro" id="IPR024084">
    <property type="entry name" value="IsoPropMal-DH-like_dom"/>
</dbReference>
<dbReference type="GO" id="GO:0006099">
    <property type="term" value="P:tricarboxylic acid cycle"/>
    <property type="evidence" value="ECO:0007669"/>
    <property type="project" value="UniProtKB-KW"/>
</dbReference>
<dbReference type="AlphaFoldDB" id="A0AAD1UEN6"/>
<evidence type="ECO:0000259" key="3">
    <source>
        <dbReference type="SMART" id="SM01329"/>
    </source>
</evidence>
<comment type="similarity">
    <text evidence="1">Belongs to the isocitrate and isopropylmalate dehydrogenases family.</text>
</comment>
<evidence type="ECO:0000313" key="5">
    <source>
        <dbReference type="Proteomes" id="UP001295684"/>
    </source>
</evidence>
<reference evidence="4" key="1">
    <citation type="submission" date="2023-07" db="EMBL/GenBank/DDBJ databases">
        <authorList>
            <consortium name="AG Swart"/>
            <person name="Singh M."/>
            <person name="Singh A."/>
            <person name="Seah K."/>
            <person name="Emmerich C."/>
        </authorList>
    </citation>
    <scope>NUCLEOTIDE SEQUENCE</scope>
    <source>
        <strain evidence="4">DP1</strain>
    </source>
</reference>
<name>A0AAD1UEN6_EUPCR</name>
<keyword evidence="2" id="KW-0816">Tricarboxylic acid cycle</keyword>
<evidence type="ECO:0000313" key="4">
    <source>
        <dbReference type="EMBL" id="CAI2367898.1"/>
    </source>
</evidence>
<feature type="domain" description="Isopropylmalate dehydrogenase-like" evidence="3">
    <location>
        <begin position="34"/>
        <end position="341"/>
    </location>
</feature>
<dbReference type="GO" id="GO:0004449">
    <property type="term" value="F:isocitrate dehydrogenase (NAD+) activity"/>
    <property type="evidence" value="ECO:0007669"/>
    <property type="project" value="TreeGrafter"/>
</dbReference>
<dbReference type="PANTHER" id="PTHR11835">
    <property type="entry name" value="DECARBOXYLATING DEHYDROGENASES-ISOCITRATE, ISOPROPYLMALATE, TARTRATE"/>
    <property type="match status" value="1"/>
</dbReference>
<organism evidence="4 5">
    <name type="scientific">Euplotes crassus</name>
    <dbReference type="NCBI Taxonomy" id="5936"/>
    <lineage>
        <taxon>Eukaryota</taxon>
        <taxon>Sar</taxon>
        <taxon>Alveolata</taxon>
        <taxon>Ciliophora</taxon>
        <taxon>Intramacronucleata</taxon>
        <taxon>Spirotrichea</taxon>
        <taxon>Hypotrichia</taxon>
        <taxon>Euplotida</taxon>
        <taxon>Euplotidae</taxon>
        <taxon>Moneuplotes</taxon>
    </lineage>
</organism>
<dbReference type="SMART" id="SM01329">
    <property type="entry name" value="Iso_dh"/>
    <property type="match status" value="1"/>
</dbReference>
<dbReference type="GO" id="GO:0005739">
    <property type="term" value="C:mitochondrion"/>
    <property type="evidence" value="ECO:0007669"/>
    <property type="project" value="TreeGrafter"/>
</dbReference>
<dbReference type="Proteomes" id="UP001295684">
    <property type="component" value="Unassembled WGS sequence"/>
</dbReference>
<comment type="caution">
    <text evidence="4">The sequence shown here is derived from an EMBL/GenBank/DDBJ whole genome shotgun (WGS) entry which is preliminary data.</text>
</comment>
<gene>
    <name evidence="4" type="ORF">ECRASSUSDP1_LOCUS9187</name>
</gene>
<evidence type="ECO:0000256" key="2">
    <source>
        <dbReference type="ARBA" id="ARBA00022532"/>
    </source>
</evidence>
<dbReference type="GO" id="GO:0006102">
    <property type="term" value="P:isocitrate metabolic process"/>
    <property type="evidence" value="ECO:0007669"/>
    <property type="project" value="TreeGrafter"/>
</dbReference>
<protein>
    <recommendedName>
        <fullName evidence="3">Isopropylmalate dehydrogenase-like domain-containing protein</fullName>
    </recommendedName>
</protein>
<keyword evidence="5" id="KW-1185">Reference proteome</keyword>
<dbReference type="SUPFAM" id="SSF53659">
    <property type="entry name" value="Isocitrate/Isopropylmalate dehydrogenase-like"/>
    <property type="match status" value="1"/>
</dbReference>
<proteinExistence type="inferred from homology"/>
<dbReference type="EMBL" id="CAMPGE010009023">
    <property type="protein sequence ID" value="CAI2367898.1"/>
    <property type="molecule type" value="Genomic_DNA"/>
</dbReference>
<sequence length="365" mass="40462">MYANSLTRNLLKTSKRSYTSATHILNPGISRTQSVSVCPGEGVGPQIVDSVLEIFEHLNVPLNVKMVEYASLKRGKANSSLRENKNLLLGPISNKMFEERDKGVCHQQILKELDIFASVLNAISIPGVDIQGKDIDTLIIKQACDGFGVECKKARQEKYKKLAQYALNNALMSSRGKIHAFHNANMDNPHHEDFLIEMRKMAERNSGIGYEELYLADGAIELIKHMEDFELIVTPSNCGLGTASIAMSIVGGHQLVPSIHIGDEYSIFEQGGNKPEEDKVKDNSANPTGLILSATMMLRQANLPCYSDLIERAIFATYEDSEVRTPDLGGNYSTQEFTNKVMSNIETKSTFRAGQVQEEKLAIEF</sequence>
<dbReference type="Pfam" id="PF00180">
    <property type="entry name" value="Iso_dh"/>
    <property type="match status" value="1"/>
</dbReference>
<evidence type="ECO:0000256" key="1">
    <source>
        <dbReference type="ARBA" id="ARBA00007769"/>
    </source>
</evidence>
<accession>A0AAD1UEN6</accession>